<dbReference type="EMBL" id="KB467942">
    <property type="protein sequence ID" value="PCH38092.1"/>
    <property type="molecule type" value="Genomic_DNA"/>
</dbReference>
<dbReference type="Proteomes" id="UP000218811">
    <property type="component" value="Unassembled WGS sequence"/>
</dbReference>
<evidence type="ECO:0000256" key="1">
    <source>
        <dbReference type="SAM" id="MobiDB-lite"/>
    </source>
</evidence>
<protein>
    <submittedName>
        <fullName evidence="2">Uncharacterized protein</fullName>
    </submittedName>
</protein>
<sequence>MPHHRQPISDPTNNPLWPPSPRHARPAEMPGTASHKSRMPTPSGRRVAAGARGPIGWGRRQNAVSSALSYPTASASARVGRLSLPAVRMLAAAICAGHSATRLAPPQMNADPAGCCHAQAHSLLLYLSGGLLSPGLVHLSPRAPLKARSCPPILILAPELFISTPAHAASMTTPTREPRR</sequence>
<evidence type="ECO:0000313" key="3">
    <source>
        <dbReference type="Proteomes" id="UP000218811"/>
    </source>
</evidence>
<reference evidence="2 3" key="1">
    <citation type="journal article" date="2012" name="Science">
        <title>The Paleozoic origin of enzymatic lignin decomposition reconstructed from 31 fungal genomes.</title>
        <authorList>
            <person name="Floudas D."/>
            <person name="Binder M."/>
            <person name="Riley R."/>
            <person name="Barry K."/>
            <person name="Blanchette R.A."/>
            <person name="Henrissat B."/>
            <person name="Martinez A.T."/>
            <person name="Otillar R."/>
            <person name="Spatafora J.W."/>
            <person name="Yadav J.S."/>
            <person name="Aerts A."/>
            <person name="Benoit I."/>
            <person name="Boyd A."/>
            <person name="Carlson A."/>
            <person name="Copeland A."/>
            <person name="Coutinho P.M."/>
            <person name="de Vries R.P."/>
            <person name="Ferreira P."/>
            <person name="Findley K."/>
            <person name="Foster B."/>
            <person name="Gaskell J."/>
            <person name="Glotzer D."/>
            <person name="Gorecki P."/>
            <person name="Heitman J."/>
            <person name="Hesse C."/>
            <person name="Hori C."/>
            <person name="Igarashi K."/>
            <person name="Jurgens J.A."/>
            <person name="Kallen N."/>
            <person name="Kersten P."/>
            <person name="Kohler A."/>
            <person name="Kuees U."/>
            <person name="Kumar T.K.A."/>
            <person name="Kuo A."/>
            <person name="LaButti K."/>
            <person name="Larrondo L.F."/>
            <person name="Lindquist E."/>
            <person name="Ling A."/>
            <person name="Lombard V."/>
            <person name="Lucas S."/>
            <person name="Lundell T."/>
            <person name="Martin R."/>
            <person name="McLaughlin D.J."/>
            <person name="Morgenstern I."/>
            <person name="Morin E."/>
            <person name="Murat C."/>
            <person name="Nagy L.G."/>
            <person name="Nolan M."/>
            <person name="Ohm R.A."/>
            <person name="Patyshakuliyeva A."/>
            <person name="Rokas A."/>
            <person name="Ruiz-Duenas F.J."/>
            <person name="Sabat G."/>
            <person name="Salamov A."/>
            <person name="Samejima M."/>
            <person name="Schmutz J."/>
            <person name="Slot J.C."/>
            <person name="St John F."/>
            <person name="Stenlid J."/>
            <person name="Sun H."/>
            <person name="Sun S."/>
            <person name="Syed K."/>
            <person name="Tsang A."/>
            <person name="Wiebenga A."/>
            <person name="Young D."/>
            <person name="Pisabarro A."/>
            <person name="Eastwood D.C."/>
            <person name="Martin F."/>
            <person name="Cullen D."/>
            <person name="Grigoriev I.V."/>
            <person name="Hibbett D.S."/>
        </authorList>
    </citation>
    <scope>NUCLEOTIDE SEQUENCE [LARGE SCALE GENOMIC DNA]</scope>
    <source>
        <strain evidence="2 3">MD-104</strain>
    </source>
</reference>
<dbReference type="AlphaFoldDB" id="A0A2H3J752"/>
<organism evidence="2 3">
    <name type="scientific">Wolfiporia cocos (strain MD-104)</name>
    <name type="common">Brown rot fungus</name>
    <dbReference type="NCBI Taxonomy" id="742152"/>
    <lineage>
        <taxon>Eukaryota</taxon>
        <taxon>Fungi</taxon>
        <taxon>Dikarya</taxon>
        <taxon>Basidiomycota</taxon>
        <taxon>Agaricomycotina</taxon>
        <taxon>Agaricomycetes</taxon>
        <taxon>Polyporales</taxon>
        <taxon>Phaeolaceae</taxon>
        <taxon>Wolfiporia</taxon>
    </lineage>
</organism>
<keyword evidence="3" id="KW-1185">Reference proteome</keyword>
<feature type="region of interest" description="Disordered" evidence="1">
    <location>
        <begin position="1"/>
        <end position="55"/>
    </location>
</feature>
<accession>A0A2H3J752</accession>
<evidence type="ECO:0000313" key="2">
    <source>
        <dbReference type="EMBL" id="PCH38092.1"/>
    </source>
</evidence>
<name>A0A2H3J752_WOLCO</name>
<proteinExistence type="predicted"/>
<gene>
    <name evidence="2" type="ORF">WOLCODRAFT_161296</name>
</gene>